<comment type="caution">
    <text evidence="1">The sequence shown here is derived from an EMBL/GenBank/DDBJ whole genome shotgun (WGS) entry which is preliminary data.</text>
</comment>
<reference evidence="1 2" key="1">
    <citation type="submission" date="2015-01" db="EMBL/GenBank/DDBJ databases">
        <title>Evolution of Trichinella species and genotypes.</title>
        <authorList>
            <person name="Korhonen P.K."/>
            <person name="Edoardo P."/>
            <person name="Giuseppe L.R."/>
            <person name="Gasser R.B."/>
        </authorList>
    </citation>
    <scope>NUCLEOTIDE SEQUENCE [LARGE SCALE GENOMIC DNA]</scope>
    <source>
        <strain evidence="1">ISS1029</strain>
    </source>
</reference>
<name>A0A0V1F5U6_9BILA</name>
<evidence type="ECO:0000313" key="1">
    <source>
        <dbReference type="EMBL" id="KRY81320.1"/>
    </source>
</evidence>
<dbReference type="AlphaFoldDB" id="A0A0V1F5U6"/>
<organism evidence="1 2">
    <name type="scientific">Trichinella zimbabwensis</name>
    <dbReference type="NCBI Taxonomy" id="268475"/>
    <lineage>
        <taxon>Eukaryota</taxon>
        <taxon>Metazoa</taxon>
        <taxon>Ecdysozoa</taxon>
        <taxon>Nematoda</taxon>
        <taxon>Enoplea</taxon>
        <taxon>Dorylaimia</taxon>
        <taxon>Trichinellida</taxon>
        <taxon>Trichinellidae</taxon>
        <taxon>Trichinella</taxon>
    </lineage>
</organism>
<evidence type="ECO:0000313" key="2">
    <source>
        <dbReference type="Proteomes" id="UP000055024"/>
    </source>
</evidence>
<accession>A0A0V1F5U6</accession>
<proteinExistence type="predicted"/>
<keyword evidence="2" id="KW-1185">Reference proteome</keyword>
<sequence length="54" mass="5836">MRNYNKGASLGSLRTTDLDADIWSCLCWESVVAISCLITISPRIWVSMVTGGSG</sequence>
<protein>
    <submittedName>
        <fullName evidence="1">Uncharacterized protein</fullName>
    </submittedName>
</protein>
<dbReference type="EMBL" id="JYDP01006503">
    <property type="protein sequence ID" value="KRY81320.1"/>
    <property type="molecule type" value="Genomic_DNA"/>
</dbReference>
<dbReference type="Proteomes" id="UP000055024">
    <property type="component" value="Unassembled WGS sequence"/>
</dbReference>
<gene>
    <name evidence="1" type="ORF">T11_3543</name>
</gene>